<dbReference type="Proteomes" id="UP000181951">
    <property type="component" value="Unassembled WGS sequence"/>
</dbReference>
<reference evidence="1 2" key="1">
    <citation type="submission" date="2016-10" db="EMBL/GenBank/DDBJ databases">
        <authorList>
            <person name="de Groot N.N."/>
        </authorList>
    </citation>
    <scope>NUCLEOTIDE SEQUENCE [LARGE SCALE GENOMIC DNA]</scope>
    <source>
        <strain evidence="1 2">CGMCC 4.2026</strain>
    </source>
</reference>
<dbReference type="Gene3D" id="3.40.50.880">
    <property type="match status" value="1"/>
</dbReference>
<dbReference type="InterPro" id="IPR029062">
    <property type="entry name" value="Class_I_gatase-like"/>
</dbReference>
<proteinExistence type="predicted"/>
<gene>
    <name evidence="1" type="ORF">SAMN05216267_101032</name>
</gene>
<protein>
    <submittedName>
        <fullName evidence="1">Uncharacterized protein</fullName>
    </submittedName>
</protein>
<dbReference type="EMBL" id="FODD01000010">
    <property type="protein sequence ID" value="SEN78269.1"/>
    <property type="molecule type" value="Genomic_DNA"/>
</dbReference>
<organism evidence="1 2">
    <name type="scientific">Actinacidiphila rubida</name>
    <dbReference type="NCBI Taxonomy" id="310780"/>
    <lineage>
        <taxon>Bacteria</taxon>
        <taxon>Bacillati</taxon>
        <taxon>Actinomycetota</taxon>
        <taxon>Actinomycetes</taxon>
        <taxon>Kitasatosporales</taxon>
        <taxon>Streptomycetaceae</taxon>
        <taxon>Actinacidiphila</taxon>
    </lineage>
</organism>
<dbReference type="STRING" id="310780.SAMN05216267_101032"/>
<keyword evidence="2" id="KW-1185">Reference proteome</keyword>
<accession>A0A1H8JC37</accession>
<dbReference type="AlphaFoldDB" id="A0A1H8JC37"/>
<evidence type="ECO:0000313" key="2">
    <source>
        <dbReference type="Proteomes" id="UP000181951"/>
    </source>
</evidence>
<evidence type="ECO:0000313" key="1">
    <source>
        <dbReference type="EMBL" id="SEN78269.1"/>
    </source>
</evidence>
<sequence>MPYRVEDRNLITGQSPRSAAVPADRLLEVLP</sequence>
<name>A0A1H8JC37_9ACTN</name>